<evidence type="ECO:0000256" key="8">
    <source>
        <dbReference type="ARBA" id="ARBA00022917"/>
    </source>
</evidence>
<dbReference type="PRINTS" id="PR01042">
    <property type="entry name" value="TRNASYNTHASP"/>
</dbReference>
<dbReference type="AlphaFoldDB" id="A0A7S0DJ50"/>
<dbReference type="InterPro" id="IPR004523">
    <property type="entry name" value="Asp-tRNA_synthase_2"/>
</dbReference>
<evidence type="ECO:0000256" key="2">
    <source>
        <dbReference type="ARBA" id="ARBA00005312"/>
    </source>
</evidence>
<comment type="catalytic activity">
    <reaction evidence="10">
        <text>tRNA(Asp) + L-aspartate + ATP = L-aspartyl-tRNA(Asp) + AMP + diphosphate</text>
        <dbReference type="Rhea" id="RHEA:19649"/>
        <dbReference type="Rhea" id="RHEA-COMP:9660"/>
        <dbReference type="Rhea" id="RHEA-COMP:9678"/>
        <dbReference type="ChEBI" id="CHEBI:29991"/>
        <dbReference type="ChEBI" id="CHEBI:30616"/>
        <dbReference type="ChEBI" id="CHEBI:33019"/>
        <dbReference type="ChEBI" id="CHEBI:78442"/>
        <dbReference type="ChEBI" id="CHEBI:78516"/>
        <dbReference type="ChEBI" id="CHEBI:456215"/>
        <dbReference type="EC" id="6.1.1.12"/>
    </reaction>
</comment>
<proteinExistence type="inferred from homology"/>
<dbReference type="GO" id="GO:0004815">
    <property type="term" value="F:aspartate-tRNA ligase activity"/>
    <property type="evidence" value="ECO:0007669"/>
    <property type="project" value="UniProtKB-EC"/>
</dbReference>
<dbReference type="InterPro" id="IPR045864">
    <property type="entry name" value="aa-tRNA-synth_II/BPL/LPL"/>
</dbReference>
<keyword evidence="5" id="KW-0436">Ligase</keyword>
<keyword evidence="8" id="KW-0648">Protein biosynthesis</keyword>
<protein>
    <recommendedName>
        <fullName evidence="3">aspartate--tRNA ligase</fullName>
        <ecNumber evidence="3">6.1.1.12</ecNumber>
    </recommendedName>
</protein>
<dbReference type="SUPFAM" id="SSF55681">
    <property type="entry name" value="Class II aaRS and biotin synthetases"/>
    <property type="match status" value="1"/>
</dbReference>
<dbReference type="EC" id="6.1.1.12" evidence="3"/>
<dbReference type="GO" id="GO:0006422">
    <property type="term" value="P:aspartyl-tRNA aminoacylation"/>
    <property type="evidence" value="ECO:0007669"/>
    <property type="project" value="InterPro"/>
</dbReference>
<organism evidence="12">
    <name type="scientific">Amorphochlora amoebiformis</name>
    <dbReference type="NCBI Taxonomy" id="1561963"/>
    <lineage>
        <taxon>Eukaryota</taxon>
        <taxon>Sar</taxon>
        <taxon>Rhizaria</taxon>
        <taxon>Cercozoa</taxon>
        <taxon>Chlorarachniophyceae</taxon>
        <taxon>Amorphochlora</taxon>
    </lineage>
</organism>
<keyword evidence="9" id="KW-0030">Aminoacyl-tRNA synthetase</keyword>
<dbReference type="GO" id="GO:0005829">
    <property type="term" value="C:cytosol"/>
    <property type="evidence" value="ECO:0007669"/>
    <property type="project" value="TreeGrafter"/>
</dbReference>
<evidence type="ECO:0000256" key="10">
    <source>
        <dbReference type="ARBA" id="ARBA00047904"/>
    </source>
</evidence>
<keyword evidence="4" id="KW-0963">Cytoplasm</keyword>
<dbReference type="GO" id="GO:0017101">
    <property type="term" value="C:aminoacyl-tRNA synthetase multienzyme complex"/>
    <property type="evidence" value="ECO:0007669"/>
    <property type="project" value="TreeGrafter"/>
</dbReference>
<dbReference type="GO" id="GO:0003723">
    <property type="term" value="F:RNA binding"/>
    <property type="evidence" value="ECO:0007669"/>
    <property type="project" value="TreeGrafter"/>
</dbReference>
<dbReference type="Pfam" id="PF00152">
    <property type="entry name" value="tRNA-synt_2"/>
    <property type="match status" value="1"/>
</dbReference>
<keyword evidence="7" id="KW-0067">ATP-binding</keyword>
<sequence length="211" mass="24130">MEIDEHYLEAVDMVEYSLVYSFDHVKRHFGQLISRVQKHYNATDITYLPAGLNPRLTFQEAVSLLRENGFEAGDFDDLSSEQEMELGRIIKDRYGTDLFTITGYPRSIRPFYTMVNSLSPMYTNSYDIFLRGQEIASGAQRIHDRSVLAERIKEKGINETTLGFYLDAFRHGVPPHAGAGLGFDRLVMLYLGLGNIREASLFPRDPRRLAP</sequence>
<evidence type="ECO:0000256" key="3">
    <source>
        <dbReference type="ARBA" id="ARBA00012841"/>
    </source>
</evidence>
<comment type="similarity">
    <text evidence="2">Belongs to the class-II aminoacyl-tRNA synthetase family. Type 2 subfamily.</text>
</comment>
<evidence type="ECO:0000256" key="9">
    <source>
        <dbReference type="ARBA" id="ARBA00023146"/>
    </source>
</evidence>
<evidence type="ECO:0000256" key="5">
    <source>
        <dbReference type="ARBA" id="ARBA00022598"/>
    </source>
</evidence>
<dbReference type="InterPro" id="IPR002312">
    <property type="entry name" value="Asp/Asn-tRNA-synth_IIb"/>
</dbReference>
<dbReference type="PROSITE" id="PS50862">
    <property type="entry name" value="AA_TRNA_LIGASE_II"/>
    <property type="match status" value="1"/>
</dbReference>
<evidence type="ECO:0000256" key="6">
    <source>
        <dbReference type="ARBA" id="ARBA00022741"/>
    </source>
</evidence>
<dbReference type="InterPro" id="IPR006195">
    <property type="entry name" value="aa-tRNA-synth_II"/>
</dbReference>
<keyword evidence="6" id="KW-0547">Nucleotide-binding</keyword>
<dbReference type="Gene3D" id="3.30.930.10">
    <property type="entry name" value="Bira Bifunctional Protein, Domain 2"/>
    <property type="match status" value="1"/>
</dbReference>
<gene>
    <name evidence="12" type="ORF">LAMO00422_LOCUS13051</name>
</gene>
<comment type="subcellular location">
    <subcellularLocation>
        <location evidence="1">Cytoplasm</location>
    </subcellularLocation>
</comment>
<dbReference type="InterPro" id="IPR004364">
    <property type="entry name" value="Aa-tRNA-synt_II"/>
</dbReference>
<evidence type="ECO:0000313" key="12">
    <source>
        <dbReference type="EMBL" id="CAD8454110.1"/>
    </source>
</evidence>
<reference evidence="12" key="1">
    <citation type="submission" date="2021-01" db="EMBL/GenBank/DDBJ databases">
        <authorList>
            <person name="Corre E."/>
            <person name="Pelletier E."/>
            <person name="Niang G."/>
            <person name="Scheremetjew M."/>
            <person name="Finn R."/>
            <person name="Kale V."/>
            <person name="Holt S."/>
            <person name="Cochrane G."/>
            <person name="Meng A."/>
            <person name="Brown T."/>
            <person name="Cohen L."/>
        </authorList>
    </citation>
    <scope>NUCLEOTIDE SEQUENCE</scope>
    <source>
        <strain evidence="12">CCMP2058</strain>
    </source>
</reference>
<evidence type="ECO:0000259" key="11">
    <source>
        <dbReference type="PROSITE" id="PS50862"/>
    </source>
</evidence>
<feature type="domain" description="Aminoacyl-transfer RNA synthetases class-II family profile" evidence="11">
    <location>
        <begin position="11"/>
        <end position="211"/>
    </location>
</feature>
<name>A0A7S0DJ50_9EUKA</name>
<dbReference type="PANTHER" id="PTHR43450">
    <property type="entry name" value="ASPARTYL-TRNA SYNTHETASE"/>
    <property type="match status" value="1"/>
</dbReference>
<evidence type="ECO:0000256" key="1">
    <source>
        <dbReference type="ARBA" id="ARBA00004496"/>
    </source>
</evidence>
<evidence type="ECO:0000256" key="7">
    <source>
        <dbReference type="ARBA" id="ARBA00022840"/>
    </source>
</evidence>
<evidence type="ECO:0000256" key="4">
    <source>
        <dbReference type="ARBA" id="ARBA00022490"/>
    </source>
</evidence>
<dbReference type="GO" id="GO:0005524">
    <property type="term" value="F:ATP binding"/>
    <property type="evidence" value="ECO:0007669"/>
    <property type="project" value="UniProtKB-KW"/>
</dbReference>
<dbReference type="PANTHER" id="PTHR43450:SF1">
    <property type="entry name" value="ASPARTATE--TRNA LIGASE, CYTOPLASMIC"/>
    <property type="match status" value="1"/>
</dbReference>
<accession>A0A7S0DJ50</accession>
<dbReference type="EMBL" id="HBEM01019084">
    <property type="protein sequence ID" value="CAD8454110.1"/>
    <property type="molecule type" value="Transcribed_RNA"/>
</dbReference>